<comment type="similarity">
    <text evidence="1">Belongs to the zinc-containing alcohol dehydrogenase family. Quinone oxidoreductase subfamily.</text>
</comment>
<dbReference type="InterPro" id="IPR011032">
    <property type="entry name" value="GroES-like_sf"/>
</dbReference>
<evidence type="ECO:0000256" key="6">
    <source>
        <dbReference type="ARBA" id="ARBA00080049"/>
    </source>
</evidence>
<dbReference type="OrthoDB" id="9805883at2"/>
<dbReference type="SUPFAM" id="SSF50129">
    <property type="entry name" value="GroES-like"/>
    <property type="match status" value="1"/>
</dbReference>
<gene>
    <name evidence="8" type="ORF">A35E_00484</name>
</gene>
<dbReference type="SMART" id="SM00829">
    <property type="entry name" value="PKS_ER"/>
    <property type="match status" value="1"/>
</dbReference>
<evidence type="ECO:0000256" key="4">
    <source>
        <dbReference type="ARBA" id="ARBA00038919"/>
    </source>
</evidence>
<dbReference type="Pfam" id="PF00107">
    <property type="entry name" value="ADH_zinc_N"/>
    <property type="match status" value="1"/>
</dbReference>
<comment type="catalytic activity">
    <reaction evidence="5">
        <text>2 a quinone + NADPH + H(+) = 2 a 1,4-benzosemiquinone + NADP(+)</text>
        <dbReference type="Rhea" id="RHEA:14269"/>
        <dbReference type="ChEBI" id="CHEBI:15378"/>
        <dbReference type="ChEBI" id="CHEBI:57783"/>
        <dbReference type="ChEBI" id="CHEBI:58349"/>
        <dbReference type="ChEBI" id="CHEBI:132124"/>
        <dbReference type="ChEBI" id="CHEBI:134225"/>
        <dbReference type="EC" id="1.6.5.5"/>
    </reaction>
</comment>
<keyword evidence="9" id="KW-1185">Reference proteome</keyword>
<dbReference type="GO" id="GO:0035925">
    <property type="term" value="F:mRNA 3'-UTR AU-rich region binding"/>
    <property type="evidence" value="ECO:0007669"/>
    <property type="project" value="TreeGrafter"/>
</dbReference>
<name>J3Z5Y0_9ENTR</name>
<dbReference type="NCBIfam" id="NF008024">
    <property type="entry name" value="PRK10754.1"/>
    <property type="match status" value="1"/>
</dbReference>
<dbReference type="Gene3D" id="3.90.180.10">
    <property type="entry name" value="Medium-chain alcohol dehydrogenases, catalytic domain"/>
    <property type="match status" value="1"/>
</dbReference>
<dbReference type="AlphaFoldDB" id="J3Z5Y0"/>
<keyword evidence="3" id="KW-0560">Oxidoreductase</keyword>
<dbReference type="RefSeq" id="WP_014889071.1">
    <property type="nucleotide sequence ID" value="NC_018420.1"/>
</dbReference>
<dbReference type="InterPro" id="IPR020843">
    <property type="entry name" value="ER"/>
</dbReference>
<evidence type="ECO:0000259" key="7">
    <source>
        <dbReference type="SMART" id="SM00829"/>
    </source>
</evidence>
<organism evidence="8 9">
    <name type="scientific">secondary endosymbiont of Heteropsylla cubana</name>
    <dbReference type="NCBI Taxonomy" id="134287"/>
    <lineage>
        <taxon>Bacteria</taxon>
        <taxon>Pseudomonadati</taxon>
        <taxon>Pseudomonadota</taxon>
        <taxon>Gammaproteobacteria</taxon>
        <taxon>Enterobacterales</taxon>
        <taxon>Enterobacteriaceae</taxon>
        <taxon>aphid secondary symbionts</taxon>
    </lineage>
</organism>
<dbReference type="FunFam" id="3.40.50.720:FF:000053">
    <property type="entry name" value="Quinone oxidoreductase 1"/>
    <property type="match status" value="1"/>
</dbReference>
<dbReference type="PATRIC" id="fig|134287.3.peg.457"/>
<dbReference type="PANTHER" id="PTHR48106">
    <property type="entry name" value="QUINONE OXIDOREDUCTASE PIG3-RELATED"/>
    <property type="match status" value="1"/>
</dbReference>
<dbReference type="Pfam" id="PF08240">
    <property type="entry name" value="ADH_N"/>
    <property type="match status" value="1"/>
</dbReference>
<dbReference type="CDD" id="cd05286">
    <property type="entry name" value="QOR2"/>
    <property type="match status" value="1"/>
</dbReference>
<dbReference type="InterPro" id="IPR002364">
    <property type="entry name" value="Quin_OxRdtase/zeta-crystal_CS"/>
</dbReference>
<dbReference type="Proteomes" id="UP000003937">
    <property type="component" value="Chromosome"/>
</dbReference>
<sequence>MTKRIQFREYGGPEVMECIDFMILNPSWGEVQIENKAIGVNYIDIYTRKGLYSTNLPSGLGTEAAGVVKKVGPGVDFFFPGDRVVYAQAPLGAYSSIHNVPANKLVHLPNTISFQEAAAVFLKGLTVFYLLYQTYKVKPNEVFLFHAAAGGVGYIACQWSKLLEAKMIATVGSESKATLAKEAGAWETINYRKEDVFERVLNLTNGSKVNVVYDSVGQKTWESSLDCLSPRGLMVSFGNSSGPVTGVNLSILNEKGSLFVTRPSINSYISNYASLKYAADKLFSMIAKGLIKVDVPKEQIFPLSSVKQAHQALEARKTSKSLLLIP</sequence>
<dbReference type="GO" id="GO:0070402">
    <property type="term" value="F:NADPH binding"/>
    <property type="evidence" value="ECO:0007669"/>
    <property type="project" value="TreeGrafter"/>
</dbReference>
<dbReference type="InterPro" id="IPR036291">
    <property type="entry name" value="NAD(P)-bd_dom_sf"/>
</dbReference>
<dbReference type="KEGG" id="sehc:A35E_00484"/>
<dbReference type="SUPFAM" id="SSF51735">
    <property type="entry name" value="NAD(P)-binding Rossmann-fold domains"/>
    <property type="match status" value="1"/>
</dbReference>
<dbReference type="HOGENOM" id="CLU_026673_3_1_6"/>
<evidence type="ECO:0000313" key="9">
    <source>
        <dbReference type="Proteomes" id="UP000003937"/>
    </source>
</evidence>
<proteinExistence type="inferred from homology"/>
<keyword evidence="2" id="KW-0521">NADP</keyword>
<dbReference type="InterPro" id="IPR013149">
    <property type="entry name" value="ADH-like_C"/>
</dbReference>
<protein>
    <recommendedName>
        <fullName evidence="4">NADPH:quinone reductase</fullName>
        <ecNumber evidence="4">1.6.5.5</ecNumber>
    </recommendedName>
    <alternativeName>
        <fullName evidence="6">Zeta-crystallin homolog protein</fullName>
    </alternativeName>
</protein>
<feature type="domain" description="Enoyl reductase (ER)" evidence="7">
    <location>
        <begin position="11"/>
        <end position="323"/>
    </location>
</feature>
<dbReference type="GO" id="GO:0008270">
    <property type="term" value="F:zinc ion binding"/>
    <property type="evidence" value="ECO:0007669"/>
    <property type="project" value="InterPro"/>
</dbReference>
<dbReference type="InterPro" id="IPR013154">
    <property type="entry name" value="ADH-like_N"/>
</dbReference>
<evidence type="ECO:0000313" key="8">
    <source>
        <dbReference type="EMBL" id="AFP85774.1"/>
    </source>
</evidence>
<dbReference type="STRING" id="134287.A35E_00484"/>
<dbReference type="GO" id="GO:0005829">
    <property type="term" value="C:cytosol"/>
    <property type="evidence" value="ECO:0007669"/>
    <property type="project" value="TreeGrafter"/>
</dbReference>
<reference evidence="8 9" key="1">
    <citation type="journal article" date="2012" name="Mol. Biol. Evol.">
        <title>Genome reduction and co-evolution between the primary and secondary bacterial symbionts of psyllids.</title>
        <authorList>
            <person name="Sloan D.B."/>
            <person name="Moran N.A."/>
        </authorList>
    </citation>
    <scope>NUCLEOTIDE SEQUENCE [LARGE SCALE GENOMIC DNA]</scope>
    <source>
        <strain evidence="8">Hcub_S</strain>
    </source>
</reference>
<dbReference type="GO" id="GO:0003960">
    <property type="term" value="F:quinone reductase (NADPH) activity"/>
    <property type="evidence" value="ECO:0007669"/>
    <property type="project" value="UniProtKB-EC"/>
</dbReference>
<evidence type="ECO:0000256" key="2">
    <source>
        <dbReference type="ARBA" id="ARBA00022857"/>
    </source>
</evidence>
<dbReference type="PROSITE" id="PS01162">
    <property type="entry name" value="QOR_ZETA_CRYSTAL"/>
    <property type="match status" value="1"/>
</dbReference>
<dbReference type="EC" id="1.6.5.5" evidence="4"/>
<dbReference type="EMBL" id="CP003547">
    <property type="protein sequence ID" value="AFP85774.1"/>
    <property type="molecule type" value="Genomic_DNA"/>
</dbReference>
<dbReference type="PANTHER" id="PTHR48106:SF13">
    <property type="entry name" value="QUINONE OXIDOREDUCTASE-RELATED"/>
    <property type="match status" value="1"/>
</dbReference>
<accession>J3Z5Y0</accession>
<dbReference type="InterPro" id="IPR047618">
    <property type="entry name" value="QOR-like"/>
</dbReference>
<dbReference type="Gene3D" id="3.40.50.720">
    <property type="entry name" value="NAD(P)-binding Rossmann-like Domain"/>
    <property type="match status" value="1"/>
</dbReference>
<evidence type="ECO:0000256" key="3">
    <source>
        <dbReference type="ARBA" id="ARBA00023002"/>
    </source>
</evidence>
<evidence type="ECO:0000256" key="1">
    <source>
        <dbReference type="ARBA" id="ARBA00010371"/>
    </source>
</evidence>
<evidence type="ECO:0000256" key="5">
    <source>
        <dbReference type="ARBA" id="ARBA00048980"/>
    </source>
</evidence>